<feature type="domain" description="DUF2007" evidence="1">
    <location>
        <begin position="27"/>
        <end position="90"/>
    </location>
</feature>
<evidence type="ECO:0000313" key="2">
    <source>
        <dbReference type="EMBL" id="TLX64242.1"/>
    </source>
</evidence>
<name>A0A5R9QH91_9GAMM</name>
<dbReference type="SUPFAM" id="SSF54913">
    <property type="entry name" value="GlnB-like"/>
    <property type="match status" value="1"/>
</dbReference>
<evidence type="ECO:0000313" key="3">
    <source>
        <dbReference type="Proteomes" id="UP000306753"/>
    </source>
</evidence>
<reference evidence="2 3" key="1">
    <citation type="journal article" date="2017" name="Eur. J. Clin. Microbiol. Infect. Dis.">
        <title>Uncommonly isolated clinical Pseudomonas: identification and phylogenetic assignation.</title>
        <authorList>
            <person name="Mulet M."/>
            <person name="Gomila M."/>
            <person name="Ramirez A."/>
            <person name="Cardew S."/>
            <person name="Moore E.R."/>
            <person name="Lalucat J."/>
            <person name="Garcia-Valdes E."/>
        </authorList>
    </citation>
    <scope>NUCLEOTIDE SEQUENCE [LARGE SCALE GENOMIC DNA]</scope>
    <source>
        <strain evidence="2 3">SD129</strain>
    </source>
</reference>
<dbReference type="RefSeq" id="WP_138411200.1">
    <property type="nucleotide sequence ID" value="NZ_QLAG01000006.1"/>
</dbReference>
<protein>
    <recommendedName>
        <fullName evidence="1">DUF2007 domain-containing protein</fullName>
    </recommendedName>
</protein>
<comment type="caution">
    <text evidence="2">The sequence shown here is derived from an EMBL/GenBank/DDBJ whole genome shotgun (WGS) entry which is preliminary data.</text>
</comment>
<dbReference type="InterPro" id="IPR018551">
    <property type="entry name" value="DUF2007"/>
</dbReference>
<gene>
    <name evidence="2" type="ORF">DN820_06135</name>
</gene>
<keyword evidence="3" id="KW-1185">Reference proteome</keyword>
<accession>A0A5R9QH91</accession>
<dbReference type="AlphaFoldDB" id="A0A5R9QH91"/>
<dbReference type="Proteomes" id="UP000306753">
    <property type="component" value="Unassembled WGS sequence"/>
</dbReference>
<dbReference type="EMBL" id="QLAG01000006">
    <property type="protein sequence ID" value="TLX64242.1"/>
    <property type="molecule type" value="Genomic_DNA"/>
</dbReference>
<proteinExistence type="predicted"/>
<organism evidence="2 3">
    <name type="scientific">Stutzerimonas nosocomialis</name>
    <dbReference type="NCBI Taxonomy" id="1056496"/>
    <lineage>
        <taxon>Bacteria</taxon>
        <taxon>Pseudomonadati</taxon>
        <taxon>Pseudomonadota</taxon>
        <taxon>Gammaproteobacteria</taxon>
        <taxon>Pseudomonadales</taxon>
        <taxon>Pseudomonadaceae</taxon>
        <taxon>Stutzerimonas</taxon>
    </lineage>
</organism>
<dbReference type="InterPro" id="IPR011322">
    <property type="entry name" value="N-reg_PII-like_a/b"/>
</dbReference>
<evidence type="ECO:0000259" key="1">
    <source>
        <dbReference type="Pfam" id="PF09413"/>
    </source>
</evidence>
<dbReference type="Pfam" id="PF09413">
    <property type="entry name" value="DUF2007"/>
    <property type="match status" value="1"/>
</dbReference>
<sequence length="131" mass="14811">MAQIVRFAHWDGLESALNQTSGALTVRKLLESDSLIQVNLIASYLQSNGITVKILNEHQGSIRSIVSFHRPIHPELWVHPEQFEIAAKLVGRYQHDQESNDPHSEIKWLCKKCKESNPGNFMSCWNCGGSN</sequence>